<keyword evidence="13" id="KW-0325">Glycoprotein</keyword>
<keyword evidence="7" id="KW-0256">Endoplasmic reticulum</keyword>
<evidence type="ECO:0000256" key="13">
    <source>
        <dbReference type="ARBA" id="ARBA00023180"/>
    </source>
</evidence>
<keyword evidence="16" id="KW-1185">Reference proteome</keyword>
<sequence length="71" mass="7843">MQTQGLGTALKILFSEKEIQNLPEHSPSKGFQLSRQEIVALMNAFGRYVCSYSNHCSTGYPPVYISCITSA</sequence>
<keyword evidence="10" id="KW-0560">Oxidoreductase</keyword>
<comment type="subcellular location">
    <subcellularLocation>
        <location evidence="2">Endoplasmic reticulum membrane</location>
        <topology evidence="2">Peripheral membrane protein</topology>
        <orientation evidence="2">Lumenal side</orientation>
    </subcellularLocation>
</comment>
<dbReference type="PANTHER" id="PTHR12613">
    <property type="entry name" value="ERO1-RELATED"/>
    <property type="match status" value="1"/>
</dbReference>
<evidence type="ECO:0000313" key="15">
    <source>
        <dbReference type="EMBL" id="MEQ2186318.1"/>
    </source>
</evidence>
<dbReference type="Pfam" id="PF04137">
    <property type="entry name" value="ERO1"/>
    <property type="match status" value="1"/>
</dbReference>
<comment type="cofactor">
    <cofactor evidence="1">
        <name>FAD</name>
        <dbReference type="ChEBI" id="CHEBI:57692"/>
    </cofactor>
</comment>
<keyword evidence="6" id="KW-0732">Signal</keyword>
<evidence type="ECO:0000256" key="1">
    <source>
        <dbReference type="ARBA" id="ARBA00001974"/>
    </source>
</evidence>
<dbReference type="PANTHER" id="PTHR12613:SF2">
    <property type="entry name" value="ERO1-LIKE PROTEIN BETA"/>
    <property type="match status" value="1"/>
</dbReference>
<protein>
    <submittedName>
        <fullName evidence="15">ERO1-like protein beta</fullName>
    </submittedName>
</protein>
<gene>
    <name evidence="15" type="primary">ERO1B_2</name>
    <name evidence="15" type="ORF">GOODEAATRI_027413</name>
</gene>
<keyword evidence="9" id="KW-0249">Electron transport</keyword>
<comment type="caution">
    <text evidence="15">The sequence shown here is derived from an EMBL/GenBank/DDBJ whole genome shotgun (WGS) entry which is preliminary data.</text>
</comment>
<dbReference type="Proteomes" id="UP001476798">
    <property type="component" value="Unassembled WGS sequence"/>
</dbReference>
<evidence type="ECO:0000256" key="8">
    <source>
        <dbReference type="ARBA" id="ARBA00022827"/>
    </source>
</evidence>
<evidence type="ECO:0000256" key="12">
    <source>
        <dbReference type="ARBA" id="ARBA00023157"/>
    </source>
</evidence>
<evidence type="ECO:0000256" key="14">
    <source>
        <dbReference type="ARBA" id="ARBA00023284"/>
    </source>
</evidence>
<evidence type="ECO:0000256" key="4">
    <source>
        <dbReference type="ARBA" id="ARBA00022448"/>
    </source>
</evidence>
<evidence type="ECO:0000256" key="9">
    <source>
        <dbReference type="ARBA" id="ARBA00022982"/>
    </source>
</evidence>
<keyword evidence="14" id="KW-0676">Redox-active center</keyword>
<evidence type="ECO:0000256" key="3">
    <source>
        <dbReference type="ARBA" id="ARBA00008277"/>
    </source>
</evidence>
<accession>A0ABV0PS41</accession>
<dbReference type="SUPFAM" id="SSF110019">
    <property type="entry name" value="ERO1-like"/>
    <property type="match status" value="1"/>
</dbReference>
<evidence type="ECO:0000256" key="2">
    <source>
        <dbReference type="ARBA" id="ARBA00004367"/>
    </source>
</evidence>
<comment type="similarity">
    <text evidence="3">Belongs to the EROs family.</text>
</comment>
<keyword evidence="4" id="KW-0813">Transport</keyword>
<organism evidence="15 16">
    <name type="scientific">Goodea atripinnis</name>
    <dbReference type="NCBI Taxonomy" id="208336"/>
    <lineage>
        <taxon>Eukaryota</taxon>
        <taxon>Metazoa</taxon>
        <taxon>Chordata</taxon>
        <taxon>Craniata</taxon>
        <taxon>Vertebrata</taxon>
        <taxon>Euteleostomi</taxon>
        <taxon>Actinopterygii</taxon>
        <taxon>Neopterygii</taxon>
        <taxon>Teleostei</taxon>
        <taxon>Neoteleostei</taxon>
        <taxon>Acanthomorphata</taxon>
        <taxon>Ovalentaria</taxon>
        <taxon>Atherinomorphae</taxon>
        <taxon>Cyprinodontiformes</taxon>
        <taxon>Goodeidae</taxon>
        <taxon>Goodea</taxon>
    </lineage>
</organism>
<name>A0ABV0PS41_9TELE</name>
<dbReference type="InterPro" id="IPR037192">
    <property type="entry name" value="ERO1-like_sf"/>
</dbReference>
<proteinExistence type="inferred from homology"/>
<dbReference type="InterPro" id="IPR007266">
    <property type="entry name" value="Ero1"/>
</dbReference>
<keyword evidence="12" id="KW-1015">Disulfide bond</keyword>
<dbReference type="EMBL" id="JAHRIO010083548">
    <property type="protein sequence ID" value="MEQ2186318.1"/>
    <property type="molecule type" value="Genomic_DNA"/>
</dbReference>
<keyword evidence="5" id="KW-0285">Flavoprotein</keyword>
<evidence type="ECO:0000313" key="16">
    <source>
        <dbReference type="Proteomes" id="UP001476798"/>
    </source>
</evidence>
<evidence type="ECO:0000256" key="5">
    <source>
        <dbReference type="ARBA" id="ARBA00022630"/>
    </source>
</evidence>
<reference evidence="15 16" key="1">
    <citation type="submission" date="2021-06" db="EMBL/GenBank/DDBJ databases">
        <authorList>
            <person name="Palmer J.M."/>
        </authorList>
    </citation>
    <scope>NUCLEOTIDE SEQUENCE [LARGE SCALE GENOMIC DNA]</scope>
    <source>
        <strain evidence="15 16">GA_2019</strain>
        <tissue evidence="15">Muscle</tissue>
    </source>
</reference>
<evidence type="ECO:0000256" key="6">
    <source>
        <dbReference type="ARBA" id="ARBA00022729"/>
    </source>
</evidence>
<evidence type="ECO:0000256" key="10">
    <source>
        <dbReference type="ARBA" id="ARBA00023002"/>
    </source>
</evidence>
<evidence type="ECO:0000256" key="7">
    <source>
        <dbReference type="ARBA" id="ARBA00022824"/>
    </source>
</evidence>
<keyword evidence="8" id="KW-0274">FAD</keyword>
<evidence type="ECO:0000256" key="11">
    <source>
        <dbReference type="ARBA" id="ARBA00023136"/>
    </source>
</evidence>
<keyword evidence="11" id="KW-0472">Membrane</keyword>